<name>A0A132NU09_GIAIN</name>
<organism evidence="4 5">
    <name type="scientific">Giardia duodenalis assemblage B</name>
    <dbReference type="NCBI Taxonomy" id="1394984"/>
    <lineage>
        <taxon>Eukaryota</taxon>
        <taxon>Metamonada</taxon>
        <taxon>Diplomonadida</taxon>
        <taxon>Hexamitidae</taxon>
        <taxon>Giardiinae</taxon>
        <taxon>Giardia</taxon>
    </lineage>
</organism>
<dbReference type="EMBL" id="JXTI01000064">
    <property type="protein sequence ID" value="KWX13569.1"/>
    <property type="molecule type" value="Genomic_DNA"/>
</dbReference>
<keyword evidence="1" id="KW-0863">Zinc-finger</keyword>
<feature type="transmembrane region" description="Helical" evidence="2">
    <location>
        <begin position="306"/>
        <end position="326"/>
    </location>
</feature>
<dbReference type="PANTHER" id="PTHR24120:SF4">
    <property type="entry name" value="GH07239P"/>
    <property type="match status" value="1"/>
</dbReference>
<dbReference type="VEuPathDB" id="GiardiaDB:QR46_2441"/>
<sequence length="636" mass="71279">MQSVTFIADLSIYNFSPVMLDQATDLLAAVQHRDILSVIRLGPRHWGTRDDAGLTSLHLAVRNSFFLGVRVLRTYEARLRLPDGRTALMEAVLQRSIRSILLLRRAEKRCQDRSGKTALMLAAGMGYYKAVHILAPFESGLRDTCGLTALMHATLANSAPCVRALLYHEAKQVDLQGRSALIYAVIYGCSAVVPLLLKLEAGLQDNKGNTAFIYACRSNSVWMLSQLYPYERTVTNKRRQTGLINAAMTHSIDAVSFLVTKERLYLSPSAQPNSIKPLGQPHPGRSSISTFYPDQIVPHSKQNQRALMIISTVLEFGTRLALFLLWKFQDIKEGLMQCFPRIYIVTTSLLYTYLLPMYVHIYRFLALLRRDIKFLFTTRVDIKLESDGLYSTPAAYNRSSLCTRGKQYSKLSVGNRLDVTQLGSRDTYGFTALMHACKAKNLHIIKALVPYEAGVQTLNGEYALSIALRNADEIPSALINAEAHLCDNDLRRPCEIAFETGHVALGKILVEQIVDPCMSNLAYCSRIRSAFLEIEKNFELLVSNPPCLDYAIDVLELKEGIYNAIFDSVDPLEQDIDLFINSLEAFADENICVICYDRPVSMISLPCTHFVLCSECSTKLIKCPMCMALTESYISI</sequence>
<dbReference type="PANTHER" id="PTHR24120">
    <property type="entry name" value="GH07239P"/>
    <property type="match status" value="1"/>
</dbReference>
<evidence type="ECO:0000256" key="1">
    <source>
        <dbReference type="PROSITE-ProRule" id="PRU00175"/>
    </source>
</evidence>
<keyword evidence="2" id="KW-0812">Transmembrane</keyword>
<evidence type="ECO:0000259" key="3">
    <source>
        <dbReference type="PROSITE" id="PS50089"/>
    </source>
</evidence>
<feature type="domain" description="RING-type" evidence="3">
    <location>
        <begin position="592"/>
        <end position="626"/>
    </location>
</feature>
<feature type="transmembrane region" description="Helical" evidence="2">
    <location>
        <begin position="342"/>
        <end position="365"/>
    </location>
</feature>
<evidence type="ECO:0000313" key="4">
    <source>
        <dbReference type="EMBL" id="KWX13569.1"/>
    </source>
</evidence>
<dbReference type="InterPro" id="IPR036770">
    <property type="entry name" value="Ankyrin_rpt-contain_sf"/>
</dbReference>
<dbReference type="InterPro" id="IPR002110">
    <property type="entry name" value="Ankyrin_rpt"/>
</dbReference>
<protein>
    <submittedName>
        <fullName evidence="4">Protein 21.1</fullName>
    </submittedName>
</protein>
<dbReference type="Pfam" id="PF12796">
    <property type="entry name" value="Ank_2"/>
    <property type="match status" value="2"/>
</dbReference>
<dbReference type="Gene3D" id="1.25.40.20">
    <property type="entry name" value="Ankyrin repeat-containing domain"/>
    <property type="match status" value="3"/>
</dbReference>
<gene>
    <name evidence="4" type="ORF">QR46_2441</name>
</gene>
<dbReference type="InterPro" id="IPR013083">
    <property type="entry name" value="Znf_RING/FYVE/PHD"/>
</dbReference>
<dbReference type="Gene3D" id="3.30.40.10">
    <property type="entry name" value="Zinc/RING finger domain, C3HC4 (zinc finger)"/>
    <property type="match status" value="1"/>
</dbReference>
<evidence type="ECO:0000256" key="2">
    <source>
        <dbReference type="SAM" id="Phobius"/>
    </source>
</evidence>
<dbReference type="OrthoDB" id="1711136at2759"/>
<accession>A0A132NU09</accession>
<proteinExistence type="predicted"/>
<dbReference type="SMART" id="SM00184">
    <property type="entry name" value="RING"/>
    <property type="match status" value="1"/>
</dbReference>
<evidence type="ECO:0000313" key="5">
    <source>
        <dbReference type="Proteomes" id="UP000070089"/>
    </source>
</evidence>
<dbReference type="SMART" id="SM00248">
    <property type="entry name" value="ANK"/>
    <property type="match status" value="7"/>
</dbReference>
<dbReference type="InterPro" id="IPR001841">
    <property type="entry name" value="Znf_RING"/>
</dbReference>
<keyword evidence="1" id="KW-0479">Metal-binding</keyword>
<keyword evidence="2" id="KW-1133">Transmembrane helix</keyword>
<keyword evidence="2" id="KW-0472">Membrane</keyword>
<dbReference type="AlphaFoldDB" id="A0A132NU09"/>
<dbReference type="Pfam" id="PF13920">
    <property type="entry name" value="zf-C3HC4_3"/>
    <property type="match status" value="1"/>
</dbReference>
<dbReference type="SUPFAM" id="SSF48403">
    <property type="entry name" value="Ankyrin repeat"/>
    <property type="match status" value="1"/>
</dbReference>
<dbReference type="GO" id="GO:0008270">
    <property type="term" value="F:zinc ion binding"/>
    <property type="evidence" value="ECO:0007669"/>
    <property type="project" value="UniProtKB-KW"/>
</dbReference>
<keyword evidence="1" id="KW-0862">Zinc</keyword>
<reference evidence="4 5" key="1">
    <citation type="journal article" date="2015" name="Mol. Biochem. Parasitol.">
        <title>Identification of polymorphic genes for use in assemblage B genotyping assays through comparative genomics of multiple assemblage B Giardia duodenalis isolates.</title>
        <authorList>
            <person name="Wielinga C."/>
            <person name="Thompson R.C."/>
            <person name="Monis P."/>
            <person name="Ryan U."/>
        </authorList>
    </citation>
    <scope>NUCLEOTIDE SEQUENCE [LARGE SCALE GENOMIC DNA]</scope>
    <source>
        <strain evidence="4 5">BAH15c1</strain>
    </source>
</reference>
<comment type="caution">
    <text evidence="4">The sequence shown here is derived from an EMBL/GenBank/DDBJ whole genome shotgun (WGS) entry which is preliminary data.</text>
</comment>
<dbReference type="PROSITE" id="PS50089">
    <property type="entry name" value="ZF_RING_2"/>
    <property type="match status" value="1"/>
</dbReference>
<dbReference type="SUPFAM" id="SSF57850">
    <property type="entry name" value="RING/U-box"/>
    <property type="match status" value="1"/>
</dbReference>
<dbReference type="Proteomes" id="UP000070089">
    <property type="component" value="Unassembled WGS sequence"/>
</dbReference>